<evidence type="ECO:0000313" key="1">
    <source>
        <dbReference type="EMBL" id="MPN26901.1"/>
    </source>
</evidence>
<organism evidence="1">
    <name type="scientific">bioreactor metagenome</name>
    <dbReference type="NCBI Taxonomy" id="1076179"/>
    <lineage>
        <taxon>unclassified sequences</taxon>
        <taxon>metagenomes</taxon>
        <taxon>ecological metagenomes</taxon>
    </lineage>
</organism>
<sequence length="134" mass="13422">MAGAGAPGKVGNALGGGKRTSLFGEADNCGVEIGTGKIHFLGPLSGHRLAGDDAVHGAGLNRGHQRTPFQTDHLQLPAIGLAELLGHHDVIAVSIFVGILNGHCAVGIVGLTPVIGSISALHSHGKHAVFHTGG</sequence>
<dbReference type="EMBL" id="VSSQ01076597">
    <property type="protein sequence ID" value="MPN26901.1"/>
    <property type="molecule type" value="Genomic_DNA"/>
</dbReference>
<reference evidence="1" key="1">
    <citation type="submission" date="2019-08" db="EMBL/GenBank/DDBJ databases">
        <authorList>
            <person name="Kucharzyk K."/>
            <person name="Murdoch R.W."/>
            <person name="Higgins S."/>
            <person name="Loffler F."/>
        </authorList>
    </citation>
    <scope>NUCLEOTIDE SEQUENCE</scope>
</reference>
<dbReference type="AlphaFoldDB" id="A0A645GIU9"/>
<proteinExistence type="predicted"/>
<gene>
    <name evidence="1" type="ORF">SDC9_174327</name>
</gene>
<accession>A0A645GIU9</accession>
<name>A0A645GIU9_9ZZZZ</name>
<protein>
    <submittedName>
        <fullName evidence="1">Uncharacterized protein</fullName>
    </submittedName>
</protein>
<comment type="caution">
    <text evidence="1">The sequence shown here is derived from an EMBL/GenBank/DDBJ whole genome shotgun (WGS) entry which is preliminary data.</text>
</comment>